<evidence type="ECO:0000256" key="6">
    <source>
        <dbReference type="ARBA" id="ARBA00022842"/>
    </source>
</evidence>
<dbReference type="Proteomes" id="UP000536534">
    <property type="component" value="Unassembled WGS sequence"/>
</dbReference>
<dbReference type="EC" id="1.1.1.42" evidence="2"/>
<dbReference type="GO" id="GO:0046872">
    <property type="term" value="F:metal ion binding"/>
    <property type="evidence" value="ECO:0007669"/>
    <property type="project" value="UniProtKB-KW"/>
</dbReference>
<accession>A0A7X7LYG6</accession>
<dbReference type="GO" id="GO:0004450">
    <property type="term" value="F:isocitrate dehydrogenase (NADP+) activity"/>
    <property type="evidence" value="ECO:0007669"/>
    <property type="project" value="UniProtKB-EC"/>
</dbReference>
<sequence>MSTQQQTIIYTLTDEAPLLATCAFLPVVRAFTGPAGVKVAKADISVAARILAEFSDYLSDEQKVPDTLGELARLTQDPDTNIIKLPNISASVPQLVAAVKELQSKGYKIPDYPADARTDEELALKARYGKCLGSAVNPVLREGNSDRRAPAAVKNFAKKHPHSMGEWKQWSQTHVSHMHHGDFYHGEKSMTLDRARDVKMELITSSGKSIVLKPKVALLDGEIIDSMFMSKKALCEFYERELDDCREAGILFSLHVKATMMKVSHPIVFGHCVRIYYKDAFEKHGALFDELGINVNNGMVDLY</sequence>
<reference evidence="11 12" key="1">
    <citation type="journal article" date="2020" name="Biotechnol. Biofuels">
        <title>New insights from the biogas microbiome by comprehensive genome-resolved metagenomics of nearly 1600 species originating from multiple anaerobic digesters.</title>
        <authorList>
            <person name="Campanaro S."/>
            <person name="Treu L."/>
            <person name="Rodriguez-R L.M."/>
            <person name="Kovalovszki A."/>
            <person name="Ziels R.M."/>
            <person name="Maus I."/>
            <person name="Zhu X."/>
            <person name="Kougias P.G."/>
            <person name="Basile A."/>
            <person name="Luo G."/>
            <person name="Schluter A."/>
            <person name="Konstantinidis K.T."/>
            <person name="Angelidaki I."/>
        </authorList>
    </citation>
    <scope>NUCLEOTIDE SEQUENCE [LARGE SCALE GENOMIC DNA]</scope>
    <source>
        <strain evidence="11">AS06rmzACSIP_256</strain>
    </source>
</reference>
<evidence type="ECO:0000256" key="7">
    <source>
        <dbReference type="ARBA" id="ARBA00022857"/>
    </source>
</evidence>
<organism evidence="11 12">
    <name type="scientific">Thauera phenolivorans</name>
    <dbReference type="NCBI Taxonomy" id="1792543"/>
    <lineage>
        <taxon>Bacteria</taxon>
        <taxon>Pseudomonadati</taxon>
        <taxon>Pseudomonadota</taxon>
        <taxon>Betaproteobacteria</taxon>
        <taxon>Rhodocyclales</taxon>
        <taxon>Zoogloeaceae</taxon>
        <taxon>Thauera</taxon>
    </lineage>
</organism>
<evidence type="ECO:0000256" key="5">
    <source>
        <dbReference type="ARBA" id="ARBA00022723"/>
    </source>
</evidence>
<keyword evidence="8" id="KW-0560">Oxidoreductase</keyword>
<keyword evidence="4" id="KW-0816">Tricarboxylic acid cycle</keyword>
<proteinExistence type="inferred from homology"/>
<comment type="caution">
    <text evidence="11">The sequence shown here is derived from an EMBL/GenBank/DDBJ whole genome shotgun (WGS) entry which is preliminary data.</text>
</comment>
<evidence type="ECO:0000313" key="12">
    <source>
        <dbReference type="Proteomes" id="UP000536534"/>
    </source>
</evidence>
<keyword evidence="3" id="KW-0329">Glyoxylate bypass</keyword>
<keyword evidence="7" id="KW-0521">NADP</keyword>
<evidence type="ECO:0000256" key="4">
    <source>
        <dbReference type="ARBA" id="ARBA00022532"/>
    </source>
</evidence>
<dbReference type="GO" id="GO:0006097">
    <property type="term" value="P:glyoxylate cycle"/>
    <property type="evidence" value="ECO:0007669"/>
    <property type="project" value="UniProtKB-KW"/>
</dbReference>
<dbReference type="Pfam" id="PF03971">
    <property type="entry name" value="IDH"/>
    <property type="match status" value="1"/>
</dbReference>
<comment type="similarity">
    <text evidence="10">Belongs to the monomeric-type IDH family.</text>
</comment>
<feature type="non-terminal residue" evidence="11">
    <location>
        <position position="303"/>
    </location>
</feature>
<dbReference type="GO" id="GO:0006099">
    <property type="term" value="P:tricarboxylic acid cycle"/>
    <property type="evidence" value="ECO:0007669"/>
    <property type="project" value="UniProtKB-KW"/>
</dbReference>
<evidence type="ECO:0000256" key="9">
    <source>
        <dbReference type="ARBA" id="ARBA00023554"/>
    </source>
</evidence>
<evidence type="ECO:0000256" key="1">
    <source>
        <dbReference type="ARBA" id="ARBA00001946"/>
    </source>
</evidence>
<evidence type="ECO:0000256" key="3">
    <source>
        <dbReference type="ARBA" id="ARBA00022435"/>
    </source>
</evidence>
<evidence type="ECO:0000256" key="2">
    <source>
        <dbReference type="ARBA" id="ARBA00013013"/>
    </source>
</evidence>
<keyword evidence="5" id="KW-0479">Metal-binding</keyword>
<comment type="catalytic activity">
    <reaction evidence="9">
        <text>D-threo-isocitrate + NADP(+) = 2-oxoglutarate + CO2 + NADPH</text>
        <dbReference type="Rhea" id="RHEA:19629"/>
        <dbReference type="ChEBI" id="CHEBI:15562"/>
        <dbReference type="ChEBI" id="CHEBI:16526"/>
        <dbReference type="ChEBI" id="CHEBI:16810"/>
        <dbReference type="ChEBI" id="CHEBI:57783"/>
        <dbReference type="ChEBI" id="CHEBI:58349"/>
        <dbReference type="EC" id="1.1.1.42"/>
    </reaction>
</comment>
<dbReference type="InterPro" id="IPR004436">
    <property type="entry name" value="Isocitrate_DH_NADP_mono"/>
</dbReference>
<evidence type="ECO:0000256" key="8">
    <source>
        <dbReference type="ARBA" id="ARBA00023002"/>
    </source>
</evidence>
<protein>
    <recommendedName>
        <fullName evidence="2">isocitrate dehydrogenase (NADP(+))</fullName>
        <ecNumber evidence="2">1.1.1.42</ecNumber>
    </recommendedName>
</protein>
<dbReference type="AlphaFoldDB" id="A0A7X7LYG6"/>
<comment type="cofactor">
    <cofactor evidence="1">
        <name>Mg(2+)</name>
        <dbReference type="ChEBI" id="CHEBI:18420"/>
    </cofactor>
</comment>
<name>A0A7X7LYG6_9RHOO</name>
<dbReference type="SUPFAM" id="SSF53659">
    <property type="entry name" value="Isocitrate/Isopropylmalate dehydrogenase-like"/>
    <property type="match status" value="1"/>
</dbReference>
<dbReference type="PANTHER" id="PTHR36999">
    <property type="entry name" value="ISOCITRATE DEHYDROGENASE [NADP]"/>
    <property type="match status" value="1"/>
</dbReference>
<dbReference type="PANTHER" id="PTHR36999:SF1">
    <property type="entry name" value="ISOCITRATE DEHYDROGENASE (NADP(+))"/>
    <property type="match status" value="1"/>
</dbReference>
<evidence type="ECO:0000313" key="11">
    <source>
        <dbReference type="EMBL" id="NLF55206.1"/>
    </source>
</evidence>
<evidence type="ECO:0000256" key="10">
    <source>
        <dbReference type="ARBA" id="ARBA00046318"/>
    </source>
</evidence>
<keyword evidence="6" id="KW-0460">Magnesium</keyword>
<dbReference type="EMBL" id="JAAYYV010000345">
    <property type="protein sequence ID" value="NLF55206.1"/>
    <property type="molecule type" value="Genomic_DNA"/>
</dbReference>
<gene>
    <name evidence="11" type="ORF">GX576_12575</name>
</gene>